<dbReference type="GO" id="GO:0005886">
    <property type="term" value="C:plasma membrane"/>
    <property type="evidence" value="ECO:0007669"/>
    <property type="project" value="TreeGrafter"/>
</dbReference>
<dbReference type="InterPro" id="IPR007110">
    <property type="entry name" value="Ig-like_dom"/>
</dbReference>
<dbReference type="PANTHER" id="PTHR23268:SF102">
    <property type="entry name" value="IMMUNOGLOBULIN V-SET DOMAIN-CONTAINING PROTEIN"/>
    <property type="match status" value="1"/>
</dbReference>
<sequence>CVLTVTTVLSSLYKIRMKTLSTRLDCYHGNDDYPYMLWAVELIGYHYYENANIEKNFEARFTTTGQSKGRAWLVISNITSTDSAEYFCAASQHSA</sequence>
<dbReference type="Pfam" id="PF07686">
    <property type="entry name" value="V-set"/>
    <property type="match status" value="1"/>
</dbReference>
<evidence type="ECO:0000313" key="5">
    <source>
        <dbReference type="Proteomes" id="UP000261620"/>
    </source>
</evidence>
<dbReference type="SUPFAM" id="SSF48726">
    <property type="entry name" value="Immunoglobulin"/>
    <property type="match status" value="1"/>
</dbReference>
<dbReference type="PROSITE" id="PS50835">
    <property type="entry name" value="IG_LIKE"/>
    <property type="match status" value="1"/>
</dbReference>
<keyword evidence="2" id="KW-0391">Immunity</keyword>
<dbReference type="InterPro" id="IPR013783">
    <property type="entry name" value="Ig-like_fold"/>
</dbReference>
<organism evidence="4 5">
    <name type="scientific">Mola mola</name>
    <name type="common">Ocean sunfish</name>
    <name type="synonym">Tetraodon mola</name>
    <dbReference type="NCBI Taxonomy" id="94237"/>
    <lineage>
        <taxon>Eukaryota</taxon>
        <taxon>Metazoa</taxon>
        <taxon>Chordata</taxon>
        <taxon>Craniata</taxon>
        <taxon>Vertebrata</taxon>
        <taxon>Euteleostomi</taxon>
        <taxon>Actinopterygii</taxon>
        <taxon>Neopterygii</taxon>
        <taxon>Teleostei</taxon>
        <taxon>Neoteleostei</taxon>
        <taxon>Acanthomorphata</taxon>
        <taxon>Eupercaria</taxon>
        <taxon>Tetraodontiformes</taxon>
        <taxon>Molidae</taxon>
        <taxon>Mola</taxon>
    </lineage>
</organism>
<feature type="domain" description="Ig-like" evidence="3">
    <location>
        <begin position="1"/>
        <end position="95"/>
    </location>
</feature>
<dbReference type="Ensembl" id="ENSMMOT00000022089.1">
    <property type="protein sequence ID" value="ENSMMOP00000021728.1"/>
    <property type="gene ID" value="ENSMMOG00000016514.1"/>
</dbReference>
<dbReference type="AlphaFoldDB" id="A0A3Q3WTT9"/>
<evidence type="ECO:0000256" key="2">
    <source>
        <dbReference type="ARBA" id="ARBA00022859"/>
    </source>
</evidence>
<evidence type="ECO:0000256" key="1">
    <source>
        <dbReference type="ARBA" id="ARBA00022729"/>
    </source>
</evidence>
<name>A0A3Q3WTT9_MOLML</name>
<proteinExistence type="predicted"/>
<dbReference type="GO" id="GO:0002376">
    <property type="term" value="P:immune system process"/>
    <property type="evidence" value="ECO:0007669"/>
    <property type="project" value="UniProtKB-KW"/>
</dbReference>
<evidence type="ECO:0000259" key="3">
    <source>
        <dbReference type="PROSITE" id="PS50835"/>
    </source>
</evidence>
<dbReference type="InterPro" id="IPR050413">
    <property type="entry name" value="TCR_beta_variable"/>
</dbReference>
<reference evidence="4" key="2">
    <citation type="submission" date="2025-09" db="UniProtKB">
        <authorList>
            <consortium name="Ensembl"/>
        </authorList>
    </citation>
    <scope>IDENTIFICATION</scope>
</reference>
<dbReference type="SMART" id="SM00406">
    <property type="entry name" value="IGv"/>
    <property type="match status" value="1"/>
</dbReference>
<evidence type="ECO:0000313" key="4">
    <source>
        <dbReference type="Ensembl" id="ENSMMOP00000021728.1"/>
    </source>
</evidence>
<dbReference type="Proteomes" id="UP000261620">
    <property type="component" value="Unplaced"/>
</dbReference>
<dbReference type="STRING" id="94237.ENSMMOP00000021728"/>
<protein>
    <recommendedName>
        <fullName evidence="3">Ig-like domain-containing protein</fullName>
    </recommendedName>
</protein>
<reference evidence="4" key="1">
    <citation type="submission" date="2025-08" db="UniProtKB">
        <authorList>
            <consortium name="Ensembl"/>
        </authorList>
    </citation>
    <scope>IDENTIFICATION</scope>
</reference>
<dbReference type="PANTHER" id="PTHR23268">
    <property type="entry name" value="T-CELL RECEPTOR BETA CHAIN"/>
    <property type="match status" value="1"/>
</dbReference>
<dbReference type="Gene3D" id="2.60.40.10">
    <property type="entry name" value="Immunoglobulins"/>
    <property type="match status" value="1"/>
</dbReference>
<accession>A0A3Q3WTT9</accession>
<dbReference type="InterPro" id="IPR036179">
    <property type="entry name" value="Ig-like_dom_sf"/>
</dbReference>
<keyword evidence="5" id="KW-1185">Reference proteome</keyword>
<dbReference type="GO" id="GO:0007166">
    <property type="term" value="P:cell surface receptor signaling pathway"/>
    <property type="evidence" value="ECO:0007669"/>
    <property type="project" value="TreeGrafter"/>
</dbReference>
<dbReference type="InterPro" id="IPR013106">
    <property type="entry name" value="Ig_V-set"/>
</dbReference>
<keyword evidence="1" id="KW-0732">Signal</keyword>